<dbReference type="EMBL" id="LXPE01000005">
    <property type="protein sequence ID" value="OBA28009.1"/>
    <property type="molecule type" value="Genomic_DNA"/>
</dbReference>
<evidence type="ECO:0000256" key="2">
    <source>
        <dbReference type="ARBA" id="ARBA00005755"/>
    </source>
</evidence>
<dbReference type="CDD" id="cd05778">
    <property type="entry name" value="DNA_polB_zeta_exo"/>
    <property type="match status" value="1"/>
</dbReference>
<dbReference type="EC" id="2.7.7.7" evidence="11"/>
<keyword evidence="7 11" id="KW-0239">DNA-directed DNA polymerase</keyword>
<dbReference type="InterPro" id="IPR006172">
    <property type="entry name" value="DNA-dir_DNA_pol_B"/>
</dbReference>
<proteinExistence type="inferred from homology"/>
<dbReference type="InterPro" id="IPR043502">
    <property type="entry name" value="DNA/RNA_pol_sf"/>
</dbReference>
<keyword evidence="16" id="KW-1185">Reference proteome</keyword>
<keyword evidence="4 11" id="KW-0548">Nucleotidyltransferase</keyword>
<keyword evidence="3 11" id="KW-0808">Transferase</keyword>
<reference evidence="16" key="1">
    <citation type="journal article" date="2016" name="Proc. Natl. Acad. Sci. U.S.A.">
        <title>Comparative genomics of biotechnologically important yeasts.</title>
        <authorList>
            <person name="Riley R."/>
            <person name="Haridas S."/>
            <person name="Wolfe K.H."/>
            <person name="Lopes M.R."/>
            <person name="Hittinger C.T."/>
            <person name="Goeker M."/>
            <person name="Salamov A.A."/>
            <person name="Wisecaver J.H."/>
            <person name="Long T.M."/>
            <person name="Calvey C.H."/>
            <person name="Aerts A.L."/>
            <person name="Barry K.W."/>
            <person name="Choi C."/>
            <person name="Clum A."/>
            <person name="Coughlan A.Y."/>
            <person name="Deshpande S."/>
            <person name="Douglass A.P."/>
            <person name="Hanson S.J."/>
            <person name="Klenk H.-P."/>
            <person name="LaButti K.M."/>
            <person name="Lapidus A."/>
            <person name="Lindquist E.A."/>
            <person name="Lipzen A.M."/>
            <person name="Meier-Kolthoff J.P."/>
            <person name="Ohm R.A."/>
            <person name="Otillar R.P."/>
            <person name="Pangilinan J.L."/>
            <person name="Peng Y."/>
            <person name="Rokas A."/>
            <person name="Rosa C.A."/>
            <person name="Scheuner C."/>
            <person name="Sibirny A.A."/>
            <person name="Slot J.C."/>
            <person name="Stielow J.B."/>
            <person name="Sun H."/>
            <person name="Kurtzman C.P."/>
            <person name="Blackwell M."/>
            <person name="Grigoriev I.V."/>
            <person name="Jeffries T.W."/>
        </authorList>
    </citation>
    <scope>NUCLEOTIDE SEQUENCE [LARGE SCALE GENOMIC DNA]</scope>
    <source>
        <strain evidence="16">NRRL Y-1626</strain>
    </source>
</reference>
<sequence length="1444" mass="168789">MSSSSFDEIKSFSNDSIPTPTHLKIQINAYDNYLIDFPGDKYDKVPIIRIYGRTNTNSSILVHVHNVFPYFLIKRVVTNKNIKDDCKILHQKLEDLLWDFYSTKKKKKKKNNKQNSLDESDDEIDEELNSKLDRSKTFKYVAKVEAIKGKEFYGYHEDFECFYKISLLKPNSLKRLVDLLYKKENIHIIPNFDNGHIKILEAHIPFFLQFCIDFNLYGCSWLDLKKFSYRLPVLNPKSAQIFEDELFVSLISENFFSHNNLERMGNCLLEIDINSNDILNSDALLDPINDADPKDAISSTNAVWDALNKIRNSVGLETYKSSQSQNQSISRNSFYHEKHELIEKTYNALIEKEKIKIKENKVTKKQPLSIEIERLPTLLESNLKKTTTTNNDNRTKFNSKCNNISPRKLTTSFTINKRQKLQEQQNKNIPNLTQRQVSITEKIMIENEKKNLKITFNNIEESLEDLGFKKNEYFTPFFQDFEEFNKFKTRKHLNSKSHSIKCMDPNSKPRIHFKNKTVINKTLNYTKPGILEFIRKPPTYNDIIEESINSKINNNNNNEKNTFLNPYGSFFQSQTQNIIPKTWKHKHKLMQNKIFMHSNNDNNISLHSPISNMFMELITSTQLTGRLPDPEIDEILFITWSLESGNIGALQHNKGMFVKMSENSKEYNLFLNQLGKKIAKNFEVVFYDSEKELISKFSEFVSILDPDILSGFEVHNESWGFLLNRGDFFNIDLASILSRVNNQQINKMGDFWGYTHTSSILITGRHILNLWRALKNETKLESFTLENFAYHLLHKRIPKFSNDFLFKNWKQKNYKTLINYIIIKIEVCVEMIDSLSFIQKTAEQARITGVDFYSVIYRGSQFKVESLLARICRRENYVMLSPSQKMVRTQKPMECIALIMEPDSQMYTDPLVVLDFQSLYPSIMIAFNLCYSTVIGDTNLLQKENNINNNVMLGADKNYQLKNGLLHDIGLENITLTTNGALFVKKFQRKSILAKMLTNLLETRVMIKNTMSDLKKKNSQMSENNNSNNNKFDTLLRDLEGMQMALKFVLAVTYGYTAASHNGRMPLQELADSVVEMGRTVLTQSIHFINNSTKWGAKVVYTDTDSLFVLFPGKTRQEAFKYGREMAKLITENNLAPIKLQFEKLYHPCILVTKKRYVGNMYETERVSKPILQAKGLEIIRRDGTPLLQKLMETSINLLFDSCNITIVQNFITREFEKLYKGKYLIQDLCFSRKVKLGHYKRDNSLPPAAYLAKEIMDNDSRAETQYKQTVRYVVVRKENKKALLREKAMTPVDFMRDKKNFHLQLDMEYYIIKHLIPSLNRIYNLIGIDCEPWFYDVKNKYTNDYDISFQNRKSNSNYIPKVSIKYCENCHEIRILPTMKLCFKCLKKYEVFLKNERNNLKEIMKKEVLNNVCKNCIGYDNRDLVGNCVSQDCPVFYQREDDN</sequence>
<dbReference type="GO" id="GO:0042276">
    <property type="term" value="P:error-prone translesion synthesis"/>
    <property type="evidence" value="ECO:0007669"/>
    <property type="project" value="TreeGrafter"/>
</dbReference>
<keyword evidence="9" id="KW-0539">Nucleus</keyword>
<dbReference type="GO" id="GO:0006260">
    <property type="term" value="P:DNA replication"/>
    <property type="evidence" value="ECO:0007669"/>
    <property type="project" value="UniProtKB-KW"/>
</dbReference>
<dbReference type="SUPFAM" id="SSF56672">
    <property type="entry name" value="DNA/RNA polymerases"/>
    <property type="match status" value="1"/>
</dbReference>
<evidence type="ECO:0000256" key="4">
    <source>
        <dbReference type="ARBA" id="ARBA00022695"/>
    </source>
</evidence>
<feature type="domain" description="DNA-directed DNA polymerase family B multifunctional" evidence="12">
    <location>
        <begin position="852"/>
        <end position="1325"/>
    </location>
</feature>
<comment type="catalytic activity">
    <reaction evidence="10 11">
        <text>DNA(n) + a 2'-deoxyribonucleoside 5'-triphosphate = DNA(n+1) + diphosphate</text>
        <dbReference type="Rhea" id="RHEA:22508"/>
        <dbReference type="Rhea" id="RHEA-COMP:17339"/>
        <dbReference type="Rhea" id="RHEA-COMP:17340"/>
        <dbReference type="ChEBI" id="CHEBI:33019"/>
        <dbReference type="ChEBI" id="CHEBI:61560"/>
        <dbReference type="ChEBI" id="CHEBI:173112"/>
        <dbReference type="EC" id="2.7.7.7"/>
    </reaction>
</comment>
<dbReference type="PROSITE" id="PS00116">
    <property type="entry name" value="DNA_POLYMERASE_B"/>
    <property type="match status" value="1"/>
</dbReference>
<keyword evidence="11" id="KW-0238">DNA-binding</keyword>
<dbReference type="Pfam" id="PF00136">
    <property type="entry name" value="DNA_pol_B"/>
    <property type="match status" value="1"/>
</dbReference>
<dbReference type="PANTHER" id="PTHR45812">
    <property type="entry name" value="DNA POLYMERASE ZETA CATALYTIC SUBUNIT"/>
    <property type="match status" value="1"/>
</dbReference>
<feature type="domain" description="DNA polymerase delta/zeta catalytic subunit N-terminal" evidence="14">
    <location>
        <begin position="108"/>
        <end position="173"/>
    </location>
</feature>
<evidence type="ECO:0000256" key="1">
    <source>
        <dbReference type="ARBA" id="ARBA00004123"/>
    </source>
</evidence>
<dbReference type="GO" id="GO:0046872">
    <property type="term" value="F:metal ion binding"/>
    <property type="evidence" value="ECO:0007669"/>
    <property type="project" value="UniProtKB-KW"/>
</dbReference>
<keyword evidence="11" id="KW-0235">DNA replication</keyword>
<dbReference type="InterPro" id="IPR012337">
    <property type="entry name" value="RNaseH-like_sf"/>
</dbReference>
<evidence type="ECO:0000256" key="11">
    <source>
        <dbReference type="RuleBase" id="RU000442"/>
    </source>
</evidence>
<organism evidence="15 16">
    <name type="scientific">Hanseniaspora valbyensis NRRL Y-1626</name>
    <dbReference type="NCBI Taxonomy" id="766949"/>
    <lineage>
        <taxon>Eukaryota</taxon>
        <taxon>Fungi</taxon>
        <taxon>Dikarya</taxon>
        <taxon>Ascomycota</taxon>
        <taxon>Saccharomycotina</taxon>
        <taxon>Saccharomycetes</taxon>
        <taxon>Saccharomycodales</taxon>
        <taxon>Saccharomycodaceae</taxon>
        <taxon>Hanseniaspora</taxon>
    </lineage>
</organism>
<dbReference type="GO" id="GO:0005634">
    <property type="term" value="C:nucleus"/>
    <property type="evidence" value="ECO:0007669"/>
    <property type="project" value="UniProtKB-SubCell"/>
</dbReference>
<comment type="similarity">
    <text evidence="2 11">Belongs to the DNA polymerase type-B family.</text>
</comment>
<dbReference type="Gene3D" id="3.30.342.10">
    <property type="entry name" value="DNA Polymerase, chain B, domain 1"/>
    <property type="match status" value="1"/>
</dbReference>
<dbReference type="InterPro" id="IPR056435">
    <property type="entry name" value="DPOD/Z_N"/>
</dbReference>
<dbReference type="InterPro" id="IPR006133">
    <property type="entry name" value="DNA-dir_DNA_pol_B_exonuc"/>
</dbReference>
<dbReference type="Pfam" id="PF24055">
    <property type="entry name" value="POL3_N"/>
    <property type="match status" value="1"/>
</dbReference>
<dbReference type="GO" id="GO:0003887">
    <property type="term" value="F:DNA-directed DNA polymerase activity"/>
    <property type="evidence" value="ECO:0007669"/>
    <property type="project" value="UniProtKB-KW"/>
</dbReference>
<evidence type="ECO:0000256" key="10">
    <source>
        <dbReference type="ARBA" id="ARBA00049244"/>
    </source>
</evidence>
<evidence type="ECO:0000256" key="9">
    <source>
        <dbReference type="ARBA" id="ARBA00023242"/>
    </source>
</evidence>
<dbReference type="PANTHER" id="PTHR45812:SF1">
    <property type="entry name" value="DNA POLYMERASE ZETA CATALYTIC SUBUNIT"/>
    <property type="match status" value="1"/>
</dbReference>
<keyword evidence="5" id="KW-0479">Metal-binding</keyword>
<dbReference type="Proteomes" id="UP000092321">
    <property type="component" value="Unassembled WGS sequence"/>
</dbReference>
<evidence type="ECO:0000259" key="14">
    <source>
        <dbReference type="Pfam" id="PF24055"/>
    </source>
</evidence>
<evidence type="ECO:0000256" key="6">
    <source>
        <dbReference type="ARBA" id="ARBA00022763"/>
    </source>
</evidence>
<dbReference type="Gene3D" id="3.90.1600.10">
    <property type="entry name" value="Palm domain of DNA polymerase"/>
    <property type="match status" value="1"/>
</dbReference>
<dbReference type="GO" id="GO:0016035">
    <property type="term" value="C:zeta DNA polymerase complex"/>
    <property type="evidence" value="ECO:0007669"/>
    <property type="project" value="InterPro"/>
</dbReference>
<dbReference type="InterPro" id="IPR017964">
    <property type="entry name" value="DNA-dir_DNA_pol_B_CS"/>
</dbReference>
<accession>A0A1B7TGY3</accession>
<dbReference type="SUPFAM" id="SSF53098">
    <property type="entry name" value="Ribonuclease H-like"/>
    <property type="match status" value="1"/>
</dbReference>
<feature type="domain" description="DNA-directed DNA polymerase family B exonuclease" evidence="13">
    <location>
        <begin position="620"/>
        <end position="787"/>
    </location>
</feature>
<dbReference type="GO" id="GO:0000724">
    <property type="term" value="P:double-strand break repair via homologous recombination"/>
    <property type="evidence" value="ECO:0007669"/>
    <property type="project" value="TreeGrafter"/>
</dbReference>
<evidence type="ECO:0000313" key="16">
    <source>
        <dbReference type="Proteomes" id="UP000092321"/>
    </source>
</evidence>
<dbReference type="SMART" id="SM00486">
    <property type="entry name" value="POLBc"/>
    <property type="match status" value="1"/>
</dbReference>
<dbReference type="InterPro" id="IPR036397">
    <property type="entry name" value="RNaseH_sf"/>
</dbReference>
<evidence type="ECO:0000313" key="15">
    <source>
        <dbReference type="EMBL" id="OBA28009.1"/>
    </source>
</evidence>
<name>A0A1B7TGY3_9ASCO</name>
<dbReference type="Gene3D" id="3.30.420.10">
    <property type="entry name" value="Ribonuclease H-like superfamily/Ribonuclease H"/>
    <property type="match status" value="1"/>
</dbReference>
<dbReference type="GO" id="GO:0003677">
    <property type="term" value="F:DNA binding"/>
    <property type="evidence" value="ECO:0007669"/>
    <property type="project" value="UniProtKB-KW"/>
</dbReference>
<dbReference type="OrthoDB" id="2414538at2759"/>
<evidence type="ECO:0000259" key="12">
    <source>
        <dbReference type="Pfam" id="PF00136"/>
    </source>
</evidence>
<evidence type="ECO:0000256" key="7">
    <source>
        <dbReference type="ARBA" id="ARBA00022932"/>
    </source>
</evidence>
<gene>
    <name evidence="15" type="ORF">HANVADRAFT_22415</name>
</gene>
<evidence type="ECO:0000256" key="5">
    <source>
        <dbReference type="ARBA" id="ARBA00022723"/>
    </source>
</evidence>
<dbReference type="PRINTS" id="PR00106">
    <property type="entry name" value="DNAPOLB"/>
</dbReference>
<dbReference type="InterPro" id="IPR006134">
    <property type="entry name" value="DNA-dir_DNA_pol_B_multi_dom"/>
</dbReference>
<evidence type="ECO:0000259" key="13">
    <source>
        <dbReference type="Pfam" id="PF03104"/>
    </source>
</evidence>
<dbReference type="InterPro" id="IPR030559">
    <property type="entry name" value="PolZ_Rev3"/>
</dbReference>
<keyword evidence="6" id="KW-0227">DNA damage</keyword>
<dbReference type="InterPro" id="IPR042087">
    <property type="entry name" value="DNA_pol_B_thumb"/>
</dbReference>
<dbReference type="GO" id="GO:0000166">
    <property type="term" value="F:nucleotide binding"/>
    <property type="evidence" value="ECO:0007669"/>
    <property type="project" value="InterPro"/>
</dbReference>
<protein>
    <recommendedName>
        <fullName evidence="11">DNA polymerase</fullName>
        <ecNumber evidence="11">2.7.7.7</ecNumber>
    </recommendedName>
</protein>
<dbReference type="Gene3D" id="1.10.287.690">
    <property type="entry name" value="Helix hairpin bin"/>
    <property type="match status" value="1"/>
</dbReference>
<comment type="subcellular location">
    <subcellularLocation>
        <location evidence="1">Nucleus</location>
    </subcellularLocation>
</comment>
<comment type="caution">
    <text evidence="15">The sequence shown here is derived from an EMBL/GenBank/DDBJ whole genome shotgun (WGS) entry which is preliminary data.</text>
</comment>
<evidence type="ECO:0000256" key="3">
    <source>
        <dbReference type="ARBA" id="ARBA00022679"/>
    </source>
</evidence>
<evidence type="ECO:0000256" key="8">
    <source>
        <dbReference type="ARBA" id="ARBA00023204"/>
    </source>
</evidence>
<dbReference type="Gene3D" id="1.10.132.60">
    <property type="entry name" value="DNA polymerase family B, C-terminal domain"/>
    <property type="match status" value="1"/>
</dbReference>
<dbReference type="InterPro" id="IPR023211">
    <property type="entry name" value="DNA_pol_palm_dom_sf"/>
</dbReference>
<dbReference type="Pfam" id="PF03104">
    <property type="entry name" value="DNA_pol_B_exo1"/>
    <property type="match status" value="1"/>
</dbReference>
<keyword evidence="8" id="KW-0234">DNA repair</keyword>